<protein>
    <submittedName>
        <fullName evidence="1">DUF6338 family protein</fullName>
    </submittedName>
</protein>
<name>A0ABY4QHT4_9MYCO</name>
<dbReference type="Proteomes" id="UP001056610">
    <property type="component" value="Chromosome"/>
</dbReference>
<proteinExistence type="predicted"/>
<dbReference type="Pfam" id="PF19865">
    <property type="entry name" value="DUF6338"/>
    <property type="match status" value="1"/>
</dbReference>
<dbReference type="RefSeq" id="WP_219070001.1">
    <property type="nucleotide sequence ID" value="NZ_CAJUXY010000071.1"/>
</dbReference>
<dbReference type="InterPro" id="IPR045919">
    <property type="entry name" value="DUF6338"/>
</dbReference>
<accession>A0ABY4QHT4</accession>
<sequence>MRKPHYCKTRFVISKWCVKRNNERFSVYDPTATAWDFAADHMGPGFVRVYTSDDTWVGGRSEDKSYFSGYPETREIFLQEAWELDEDGVFIQPIPRTAGVWIRCDDAQFVQFLKPGEVAAAGSKSAESGQASSGYSNERPVAVLPLGKGRKLRVSVTHGA</sequence>
<evidence type="ECO:0000313" key="1">
    <source>
        <dbReference type="EMBL" id="UQX10099.1"/>
    </source>
</evidence>
<evidence type="ECO:0000313" key="2">
    <source>
        <dbReference type="Proteomes" id="UP001056610"/>
    </source>
</evidence>
<reference evidence="1" key="1">
    <citation type="submission" date="2022-05" db="EMBL/GenBank/DDBJ databases">
        <title>A methanotrophic Mycobacterium dominates a cave microbial ecosystem.</title>
        <authorList>
            <person name="Van Spanning R.J.M."/>
            <person name="Guan Q."/>
            <person name="Melkonian C."/>
            <person name="Gallant J."/>
            <person name="Polerecky L."/>
            <person name="Flot J.-F."/>
            <person name="Brandt B.W."/>
            <person name="Braster M."/>
            <person name="Iturbe Espinoza P."/>
            <person name="Aerts J."/>
            <person name="Meima-Franke M."/>
            <person name="Piersma S.R."/>
            <person name="Bunduc C."/>
            <person name="Ummels R."/>
            <person name="Pain A."/>
            <person name="Fleming E.J."/>
            <person name="van der Wel N."/>
            <person name="Gherman V.D."/>
            <person name="Sarbu S.M."/>
            <person name="Bodelier P.L.E."/>
            <person name="Bitter W."/>
        </authorList>
    </citation>
    <scope>NUCLEOTIDE SEQUENCE</scope>
    <source>
        <strain evidence="1">Sulfur Cave</strain>
    </source>
</reference>
<gene>
    <name evidence="1" type="ORF">M5I08_18110</name>
</gene>
<keyword evidence="2" id="KW-1185">Reference proteome</keyword>
<dbReference type="EMBL" id="CP097320">
    <property type="protein sequence ID" value="UQX10099.1"/>
    <property type="molecule type" value="Genomic_DNA"/>
</dbReference>
<organism evidence="1 2">
    <name type="scientific">Candidatus Mycobacterium methanotrophicum</name>
    <dbReference type="NCBI Taxonomy" id="2943498"/>
    <lineage>
        <taxon>Bacteria</taxon>
        <taxon>Bacillati</taxon>
        <taxon>Actinomycetota</taxon>
        <taxon>Actinomycetes</taxon>
        <taxon>Mycobacteriales</taxon>
        <taxon>Mycobacteriaceae</taxon>
        <taxon>Mycobacterium</taxon>
    </lineage>
</organism>